<evidence type="ECO:0000313" key="1">
    <source>
        <dbReference type="EMBL" id="MBX37698.1"/>
    </source>
</evidence>
<proteinExistence type="predicted"/>
<protein>
    <submittedName>
        <fullName evidence="1">Uncharacterized protein</fullName>
    </submittedName>
</protein>
<organism evidence="1">
    <name type="scientific">Rhizophora mucronata</name>
    <name type="common">Asiatic mangrove</name>
    <dbReference type="NCBI Taxonomy" id="61149"/>
    <lineage>
        <taxon>Eukaryota</taxon>
        <taxon>Viridiplantae</taxon>
        <taxon>Streptophyta</taxon>
        <taxon>Embryophyta</taxon>
        <taxon>Tracheophyta</taxon>
        <taxon>Spermatophyta</taxon>
        <taxon>Magnoliopsida</taxon>
        <taxon>eudicotyledons</taxon>
        <taxon>Gunneridae</taxon>
        <taxon>Pentapetalae</taxon>
        <taxon>rosids</taxon>
        <taxon>fabids</taxon>
        <taxon>Malpighiales</taxon>
        <taxon>Rhizophoraceae</taxon>
        <taxon>Rhizophora</taxon>
    </lineage>
</organism>
<accession>A0A2P2N5G3</accession>
<reference evidence="1" key="1">
    <citation type="submission" date="2018-02" db="EMBL/GenBank/DDBJ databases">
        <title>Rhizophora mucronata_Transcriptome.</title>
        <authorList>
            <person name="Meera S.P."/>
            <person name="Sreeshan A."/>
            <person name="Augustine A."/>
        </authorList>
    </citation>
    <scope>NUCLEOTIDE SEQUENCE</scope>
    <source>
        <tissue evidence="1">Leaf</tissue>
    </source>
</reference>
<dbReference type="EMBL" id="GGEC01057214">
    <property type="protein sequence ID" value="MBX37698.1"/>
    <property type="molecule type" value="Transcribed_RNA"/>
</dbReference>
<sequence>MASSCKSSCRLFGFLLTEDRQVTNEEINTPPITSPLTPRSSFLPHVDEQFHRKAQAMVKCSWKQLC</sequence>
<name>A0A2P2N5G3_RHIMU</name>
<dbReference type="AlphaFoldDB" id="A0A2P2N5G3"/>